<protein>
    <submittedName>
        <fullName evidence="1">TIGR02450 family Trp-rich protein</fullName>
    </submittedName>
</protein>
<dbReference type="NCBIfam" id="TIGR02450">
    <property type="entry name" value="TIGR02450 family Trp-rich protein"/>
    <property type="match status" value="1"/>
</dbReference>
<evidence type="ECO:0000313" key="2">
    <source>
        <dbReference type="Proteomes" id="UP001209701"/>
    </source>
</evidence>
<dbReference type="RefSeq" id="WP_263569681.1">
    <property type="nucleotide sequence ID" value="NZ_JAJIRN010000001.1"/>
</dbReference>
<comment type="caution">
    <text evidence="1">The sequence shown here is derived from an EMBL/GenBank/DDBJ whole genome shotgun (WGS) entry which is preliminary data.</text>
</comment>
<evidence type="ECO:0000313" key="1">
    <source>
        <dbReference type="EMBL" id="MCV2367078.1"/>
    </source>
</evidence>
<sequence length="79" mass="9135">MNPIHPKKLHLSKWTAVRPQAKEKHFLVTRVIHAEALPGSVQSTPAVEAVELEAVMSKRSQRIDWRELQDSAQWRQGWL</sequence>
<dbReference type="InterPro" id="IPR012663">
    <property type="entry name" value="CHP02450_Tryp"/>
</dbReference>
<dbReference type="Proteomes" id="UP001209701">
    <property type="component" value="Unassembled WGS sequence"/>
</dbReference>
<reference evidence="1 2" key="1">
    <citation type="submission" date="2021-11" db="EMBL/GenBank/DDBJ databases">
        <authorList>
            <person name="Liang Q."/>
            <person name="Mou H."/>
            <person name="Liu Z."/>
        </authorList>
    </citation>
    <scope>NUCLEOTIDE SEQUENCE [LARGE SCALE GENOMIC DNA]</scope>
    <source>
        <strain evidence="1 2">CHU3</strain>
    </source>
</reference>
<dbReference type="Pfam" id="PF09493">
    <property type="entry name" value="DUF2389"/>
    <property type="match status" value="1"/>
</dbReference>
<gene>
    <name evidence="1" type="ORF">LNV07_03085</name>
</gene>
<accession>A0ABT2Y9V9</accession>
<name>A0ABT2Y9V9_9BURK</name>
<proteinExistence type="predicted"/>
<organism evidence="1 2">
    <name type="scientific">Roseateles oligotrophus</name>
    <dbReference type="NCBI Taxonomy" id="1769250"/>
    <lineage>
        <taxon>Bacteria</taxon>
        <taxon>Pseudomonadati</taxon>
        <taxon>Pseudomonadota</taxon>
        <taxon>Betaproteobacteria</taxon>
        <taxon>Burkholderiales</taxon>
        <taxon>Sphaerotilaceae</taxon>
        <taxon>Roseateles</taxon>
    </lineage>
</organism>
<keyword evidence="2" id="KW-1185">Reference proteome</keyword>
<dbReference type="EMBL" id="JAJIRN010000001">
    <property type="protein sequence ID" value="MCV2367078.1"/>
    <property type="molecule type" value="Genomic_DNA"/>
</dbReference>